<protein>
    <submittedName>
        <fullName evidence="1">Uncharacterized protein</fullName>
    </submittedName>
</protein>
<dbReference type="RefSeq" id="WP_248956360.1">
    <property type="nucleotide sequence ID" value="NZ_JAKIKU010000009.1"/>
</dbReference>
<evidence type="ECO:0000313" key="1">
    <source>
        <dbReference type="EMBL" id="MCL1046797.1"/>
    </source>
</evidence>
<proteinExistence type="predicted"/>
<sequence length="302" mass="35077">MDDARCVELQKTVTNEDLYLIDDVKSYQFVCDECGVSLIPCSYKKAVNLRKPYFKTGKNSEHLVGCYAKATSKIREQAKTARISTDECFPLAYPNRFNLTAAKSVKTDKSSASDIQAQHGVIKKQFDNVSRGNSKQNYVTSSFQTLVDQYFNFPFDRDRELTFVGISGHQYQQVFQKIQNPIGKQKFRFQSEKPETKVFFSSLSWEKPEIIDDQIIVKLSAGWWQESDGKKKNLRPYFVEINTTEWSKTVLNNFTQRLTQIRELVKGTDKKAMMVFAGKQDREQDFYRFTCDESRLICFKVF</sequence>
<reference evidence="1 2" key="1">
    <citation type="submission" date="2022-01" db="EMBL/GenBank/DDBJ databases">
        <title>Whole genome-based taxonomy of the Shewanellaceae.</title>
        <authorList>
            <person name="Martin-Rodriguez A.J."/>
        </authorList>
    </citation>
    <scope>NUCLEOTIDE SEQUENCE [LARGE SCALE GENOMIC DNA]</scope>
    <source>
        <strain evidence="1 2">DSM 24955</strain>
    </source>
</reference>
<evidence type="ECO:0000313" key="2">
    <source>
        <dbReference type="Proteomes" id="UP001202134"/>
    </source>
</evidence>
<accession>A0ABT0KSF7</accession>
<dbReference type="EMBL" id="JAKIKU010000009">
    <property type="protein sequence ID" value="MCL1046797.1"/>
    <property type="molecule type" value="Genomic_DNA"/>
</dbReference>
<name>A0ABT0KSF7_9GAMM</name>
<organism evidence="1 2">
    <name type="scientific">Shewanella electrodiphila</name>
    <dbReference type="NCBI Taxonomy" id="934143"/>
    <lineage>
        <taxon>Bacteria</taxon>
        <taxon>Pseudomonadati</taxon>
        <taxon>Pseudomonadota</taxon>
        <taxon>Gammaproteobacteria</taxon>
        <taxon>Alteromonadales</taxon>
        <taxon>Shewanellaceae</taxon>
        <taxon>Shewanella</taxon>
    </lineage>
</organism>
<comment type="caution">
    <text evidence="1">The sequence shown here is derived from an EMBL/GenBank/DDBJ whole genome shotgun (WGS) entry which is preliminary data.</text>
</comment>
<dbReference type="Proteomes" id="UP001202134">
    <property type="component" value="Unassembled WGS sequence"/>
</dbReference>
<keyword evidence="2" id="KW-1185">Reference proteome</keyword>
<gene>
    <name evidence="1" type="ORF">L2737_15920</name>
</gene>